<dbReference type="SUPFAM" id="SSF81383">
    <property type="entry name" value="F-box domain"/>
    <property type="match status" value="1"/>
</dbReference>
<dbReference type="InterPro" id="IPR036047">
    <property type="entry name" value="F-box-like_dom_sf"/>
</dbReference>
<dbReference type="Gramene" id="RZC56045">
    <property type="protein sequence ID" value="RZC56045"/>
    <property type="gene ID" value="C5167_014901"/>
</dbReference>
<proteinExistence type="predicted"/>
<name>A0A4Y7J8V5_PAPSO</name>
<accession>A0A4Y7J8V5</accession>
<dbReference type="SMART" id="SM00256">
    <property type="entry name" value="FBOX"/>
    <property type="match status" value="1"/>
</dbReference>
<organism evidence="2 3">
    <name type="scientific">Papaver somniferum</name>
    <name type="common">Opium poppy</name>
    <dbReference type="NCBI Taxonomy" id="3469"/>
    <lineage>
        <taxon>Eukaryota</taxon>
        <taxon>Viridiplantae</taxon>
        <taxon>Streptophyta</taxon>
        <taxon>Embryophyta</taxon>
        <taxon>Tracheophyta</taxon>
        <taxon>Spermatophyta</taxon>
        <taxon>Magnoliopsida</taxon>
        <taxon>Ranunculales</taxon>
        <taxon>Papaveraceae</taxon>
        <taxon>Papaveroideae</taxon>
        <taxon>Papaver</taxon>
    </lineage>
</organism>
<dbReference type="Pfam" id="PF12937">
    <property type="entry name" value="F-box-like"/>
    <property type="match status" value="1"/>
</dbReference>
<evidence type="ECO:0000259" key="1">
    <source>
        <dbReference type="PROSITE" id="PS50181"/>
    </source>
</evidence>
<dbReference type="PROSITE" id="PS50181">
    <property type="entry name" value="FBOX"/>
    <property type="match status" value="1"/>
</dbReference>
<dbReference type="Proteomes" id="UP000316621">
    <property type="component" value="Chromosome 3"/>
</dbReference>
<feature type="domain" description="F-box" evidence="1">
    <location>
        <begin position="1"/>
        <end position="36"/>
    </location>
</feature>
<protein>
    <recommendedName>
        <fullName evidence="1">F-box domain-containing protein</fullName>
    </recommendedName>
</protein>
<dbReference type="EMBL" id="CM010717">
    <property type="protein sequence ID" value="RZC56045.1"/>
    <property type="molecule type" value="Genomic_DNA"/>
</dbReference>
<evidence type="ECO:0000313" key="2">
    <source>
        <dbReference type="EMBL" id="RZC56045.1"/>
    </source>
</evidence>
<sequence length="73" mass="8262">MGNFNMLPLEIMLEILSRLPTEVVLECKLVSKSWKNCTQHPSLSQMHLNHLNALDSELGNVDAGKDYRKGHSQ</sequence>
<dbReference type="Gene3D" id="1.20.1280.50">
    <property type="match status" value="1"/>
</dbReference>
<dbReference type="InterPro" id="IPR001810">
    <property type="entry name" value="F-box_dom"/>
</dbReference>
<gene>
    <name evidence="2" type="ORF">C5167_014901</name>
</gene>
<evidence type="ECO:0000313" key="3">
    <source>
        <dbReference type="Proteomes" id="UP000316621"/>
    </source>
</evidence>
<dbReference type="AlphaFoldDB" id="A0A4Y7J8V5"/>
<reference evidence="2 3" key="1">
    <citation type="journal article" date="2018" name="Science">
        <title>The opium poppy genome and morphinan production.</title>
        <authorList>
            <person name="Guo L."/>
            <person name="Winzer T."/>
            <person name="Yang X."/>
            <person name="Li Y."/>
            <person name="Ning Z."/>
            <person name="He Z."/>
            <person name="Teodor R."/>
            <person name="Lu Y."/>
            <person name="Bowser T.A."/>
            <person name="Graham I.A."/>
            <person name="Ye K."/>
        </authorList>
    </citation>
    <scope>NUCLEOTIDE SEQUENCE [LARGE SCALE GENOMIC DNA]</scope>
    <source>
        <strain evidence="3">cv. HN1</strain>
        <tissue evidence="2">Leaves</tissue>
    </source>
</reference>
<keyword evidence="3" id="KW-1185">Reference proteome</keyword>